<sequence length="45" mass="5204">MYFRELVKGKKWVCVAEGPRDPRTGKRKQISRRGKTKGEAKAKVE</sequence>
<evidence type="ECO:0000256" key="1">
    <source>
        <dbReference type="SAM" id="MobiDB-lite"/>
    </source>
</evidence>
<dbReference type="Pfam" id="PF14657">
    <property type="entry name" value="Arm-DNA-bind_4"/>
    <property type="match status" value="1"/>
</dbReference>
<evidence type="ECO:0000259" key="2">
    <source>
        <dbReference type="Pfam" id="PF14657"/>
    </source>
</evidence>
<dbReference type="InterPro" id="IPR028259">
    <property type="entry name" value="AP2-like_int_N"/>
</dbReference>
<keyword evidence="3" id="KW-0238">DNA-binding</keyword>
<feature type="region of interest" description="Disordered" evidence="1">
    <location>
        <begin position="17"/>
        <end position="45"/>
    </location>
</feature>
<dbReference type="GO" id="GO:0003677">
    <property type="term" value="F:DNA binding"/>
    <property type="evidence" value="ECO:0007669"/>
    <property type="project" value="UniProtKB-KW"/>
</dbReference>
<organism evidence="3 4">
    <name type="scientific">Planococcus maritimus</name>
    <dbReference type="NCBI Taxonomy" id="192421"/>
    <lineage>
        <taxon>Bacteria</taxon>
        <taxon>Bacillati</taxon>
        <taxon>Bacillota</taxon>
        <taxon>Bacilli</taxon>
        <taxon>Bacillales</taxon>
        <taxon>Caryophanaceae</taxon>
        <taxon>Planococcus</taxon>
    </lineage>
</organism>
<keyword evidence="4" id="KW-1185">Reference proteome</keyword>
<dbReference type="AlphaFoldDB" id="A0A7D7SEK0"/>
<feature type="compositionally biased region" description="Basic and acidic residues" evidence="1">
    <location>
        <begin position="36"/>
        <end position="45"/>
    </location>
</feature>
<dbReference type="RefSeq" id="WP_182091245.1">
    <property type="nucleotide sequence ID" value="NZ_CP059540.1"/>
</dbReference>
<dbReference type="Proteomes" id="UP000514716">
    <property type="component" value="Chromosome"/>
</dbReference>
<name>A0A7D7SEK0_PLAMR</name>
<protein>
    <submittedName>
        <fullName evidence="3">Arm DNA-binding domain-containing protein</fullName>
    </submittedName>
</protein>
<gene>
    <name evidence="3" type="ORF">H1Q58_09005</name>
</gene>
<dbReference type="EMBL" id="CP059540">
    <property type="protein sequence ID" value="QMT16125.1"/>
    <property type="molecule type" value="Genomic_DNA"/>
</dbReference>
<dbReference type="KEGG" id="pdec:H1Q58_09005"/>
<proteinExistence type="predicted"/>
<reference evidence="3 4" key="1">
    <citation type="submission" date="2020-07" db="EMBL/GenBank/DDBJ databases">
        <title>Screening of a cold-adapted Planococcus bacterium producing protease in traditional shrimp paste and protease identification by genome sequencing.</title>
        <authorList>
            <person name="Gao R."/>
            <person name="Leng W."/>
            <person name="Chu Q."/>
            <person name="Wu X."/>
            <person name="Liu H."/>
            <person name="Li X."/>
        </authorList>
    </citation>
    <scope>NUCLEOTIDE SEQUENCE [LARGE SCALE GENOMIC DNA]</scope>
    <source>
        <strain evidence="3 4">XJ11</strain>
    </source>
</reference>
<evidence type="ECO:0000313" key="3">
    <source>
        <dbReference type="EMBL" id="QMT16125.1"/>
    </source>
</evidence>
<feature type="domain" description="AP2-like integrase N-terminal" evidence="2">
    <location>
        <begin position="11"/>
        <end position="42"/>
    </location>
</feature>
<feature type="compositionally biased region" description="Basic residues" evidence="1">
    <location>
        <begin position="25"/>
        <end position="35"/>
    </location>
</feature>
<accession>A0A7D7SEK0</accession>
<evidence type="ECO:0000313" key="4">
    <source>
        <dbReference type="Proteomes" id="UP000514716"/>
    </source>
</evidence>